<dbReference type="InterPro" id="IPR023214">
    <property type="entry name" value="HAD_sf"/>
</dbReference>
<evidence type="ECO:0000259" key="1">
    <source>
        <dbReference type="Pfam" id="PF05116"/>
    </source>
</evidence>
<dbReference type="InterPro" id="IPR024197">
    <property type="entry name" value="TPP-like"/>
</dbReference>
<keyword evidence="3" id="KW-1185">Reference proteome</keyword>
<reference evidence="2 3" key="1">
    <citation type="submission" date="2015-06" db="EMBL/GenBank/DDBJ databases">
        <title>Draft genome of the moderately acidophilic sulfate reducer Candidatus Desulfosporosinus acididurans strain M1.</title>
        <authorList>
            <person name="Poehlein A."/>
            <person name="Petzsch P."/>
            <person name="Johnson B.D."/>
            <person name="Schloemann M."/>
            <person name="Daniel R."/>
            <person name="Muehling M."/>
        </authorList>
    </citation>
    <scope>NUCLEOTIDE SEQUENCE [LARGE SCALE GENOMIC DNA]</scope>
    <source>
        <strain evidence="2 3">M1</strain>
    </source>
</reference>
<dbReference type="InterPro" id="IPR006380">
    <property type="entry name" value="SPP-like_dom"/>
</dbReference>
<protein>
    <submittedName>
        <fullName evidence="2">Sucrose-6F-phosphate phosphohydrolase</fullName>
    </submittedName>
</protein>
<dbReference type="GO" id="GO:0016787">
    <property type="term" value="F:hydrolase activity"/>
    <property type="evidence" value="ECO:0007669"/>
    <property type="project" value="UniProtKB-KW"/>
</dbReference>
<dbReference type="Gene3D" id="3.40.50.1000">
    <property type="entry name" value="HAD superfamily/HAD-like"/>
    <property type="match status" value="2"/>
</dbReference>
<dbReference type="SUPFAM" id="SSF56784">
    <property type="entry name" value="HAD-like"/>
    <property type="match status" value="1"/>
</dbReference>
<dbReference type="RefSeq" id="WP_047809357.1">
    <property type="nucleotide sequence ID" value="NZ_LDZY01000004.1"/>
</dbReference>
<dbReference type="Pfam" id="PF05116">
    <property type="entry name" value="S6PP"/>
    <property type="match status" value="1"/>
</dbReference>
<dbReference type="EMBL" id="LDZY01000004">
    <property type="protein sequence ID" value="KLU66839.1"/>
    <property type="molecule type" value="Genomic_DNA"/>
</dbReference>
<dbReference type="PIRSF" id="PIRSF030802">
    <property type="entry name" value="UCP030802"/>
    <property type="match status" value="1"/>
</dbReference>
<dbReference type="AlphaFoldDB" id="A0A0J1FTP7"/>
<organism evidence="2 3">
    <name type="scientific">Desulfosporosinus acididurans</name>
    <dbReference type="NCBI Taxonomy" id="476652"/>
    <lineage>
        <taxon>Bacteria</taxon>
        <taxon>Bacillati</taxon>
        <taxon>Bacillota</taxon>
        <taxon>Clostridia</taxon>
        <taxon>Eubacteriales</taxon>
        <taxon>Desulfitobacteriaceae</taxon>
        <taxon>Desulfosporosinus</taxon>
    </lineage>
</organism>
<gene>
    <name evidence="2" type="ORF">DEAC_c15070</name>
</gene>
<comment type="caution">
    <text evidence="2">The sequence shown here is derived from an EMBL/GenBank/DDBJ whole genome shotgun (WGS) entry which is preliminary data.</text>
</comment>
<accession>A0A0J1FTP7</accession>
<dbReference type="PATRIC" id="fig|476652.3.peg.1554"/>
<sequence>MTKSVLFASDLDQTLIYSRRSIIPSLQADTFLSVEQLDNQDISYMSPSALKLLKEISRQILFVPVTTRTKLQYSRVNFQGYGIYPRYAVTSNGGTIIKEGREDKGWEKQVLAGWDYCAEARDLLRRFREISHPSWVLKDSDKLADDLFYYCIVDRSKIPFPELEEFTLWAGKMHWNLSLQGRKLYLIPRHVSKKSAIQYLQEKEGLSTLVAAGDSLLDLELLQKADAAYAPSHGELYLQSQTGGVATKRIDTKGIQFTTTSGISAAEEILQNVVQRILV</sequence>
<evidence type="ECO:0000313" key="3">
    <source>
        <dbReference type="Proteomes" id="UP000036356"/>
    </source>
</evidence>
<feature type="domain" description="Sucrose phosphatase-like" evidence="1">
    <location>
        <begin position="5"/>
        <end position="224"/>
    </location>
</feature>
<dbReference type="Proteomes" id="UP000036356">
    <property type="component" value="Unassembled WGS sequence"/>
</dbReference>
<name>A0A0J1FTP7_9FIRM</name>
<proteinExistence type="predicted"/>
<keyword evidence="2" id="KW-0378">Hydrolase</keyword>
<dbReference type="STRING" id="476652.DEAC_c15070"/>
<dbReference type="InterPro" id="IPR036412">
    <property type="entry name" value="HAD-like_sf"/>
</dbReference>
<evidence type="ECO:0000313" key="2">
    <source>
        <dbReference type="EMBL" id="KLU66839.1"/>
    </source>
</evidence>